<dbReference type="Gene3D" id="3.40.50.12780">
    <property type="entry name" value="N-terminal domain of ligase-like"/>
    <property type="match status" value="1"/>
</dbReference>
<dbReference type="SUPFAM" id="SSF56801">
    <property type="entry name" value="Acetyl-CoA synthetase-like"/>
    <property type="match status" value="1"/>
</dbReference>
<protein>
    <submittedName>
        <fullName evidence="6">Fatty acid CoA ligase FadD9</fullName>
    </submittedName>
</protein>
<keyword evidence="1" id="KW-0596">Phosphopantetheine</keyword>
<dbReference type="GO" id="GO:0004467">
    <property type="term" value="F:long-chain fatty acid-CoA ligase activity"/>
    <property type="evidence" value="ECO:0007669"/>
    <property type="project" value="TreeGrafter"/>
</dbReference>
<dbReference type="InterPro" id="IPR020845">
    <property type="entry name" value="AMP-binding_CS"/>
</dbReference>
<dbReference type="PANTHER" id="PTHR43272">
    <property type="entry name" value="LONG-CHAIN-FATTY-ACID--COA LIGASE"/>
    <property type="match status" value="1"/>
</dbReference>
<keyword evidence="3" id="KW-0547">Nucleotide-binding</keyword>
<dbReference type="GO" id="GO:0050661">
    <property type="term" value="F:NADP binding"/>
    <property type="evidence" value="ECO:0007669"/>
    <property type="project" value="InterPro"/>
</dbReference>
<keyword evidence="6" id="KW-0436">Ligase</keyword>
<gene>
    <name evidence="6" type="ORF">SAMN05192539_102251</name>
</gene>
<evidence type="ECO:0000256" key="2">
    <source>
        <dbReference type="ARBA" id="ARBA00022553"/>
    </source>
</evidence>
<proteinExistence type="predicted"/>
<dbReference type="PROSITE" id="PS00455">
    <property type="entry name" value="AMP_BINDING"/>
    <property type="match status" value="1"/>
</dbReference>
<dbReference type="InterPro" id="IPR009081">
    <property type="entry name" value="PP-bd_ACP"/>
</dbReference>
<dbReference type="InterPro" id="IPR036291">
    <property type="entry name" value="NAD(P)-bd_dom_sf"/>
</dbReference>
<dbReference type="SUPFAM" id="SSF51735">
    <property type="entry name" value="NAD(P)-binding Rossmann-fold domains"/>
    <property type="match status" value="1"/>
</dbReference>
<dbReference type="Gene3D" id="3.40.50.720">
    <property type="entry name" value="NAD(P)-binding Rossmann-like Domain"/>
    <property type="match status" value="1"/>
</dbReference>
<organism evidence="6 7">
    <name type="scientific">Paraburkholderia diazotrophica</name>
    <dbReference type="NCBI Taxonomy" id="667676"/>
    <lineage>
        <taxon>Bacteria</taxon>
        <taxon>Pseudomonadati</taxon>
        <taxon>Pseudomonadota</taxon>
        <taxon>Betaproteobacteria</taxon>
        <taxon>Burkholderiales</taxon>
        <taxon>Burkholderiaceae</taxon>
        <taxon>Paraburkholderia</taxon>
    </lineage>
</organism>
<dbReference type="Proteomes" id="UP000198866">
    <property type="component" value="Unassembled WGS sequence"/>
</dbReference>
<dbReference type="InterPro" id="IPR046407">
    <property type="entry name" value="CAR"/>
</dbReference>
<evidence type="ECO:0000256" key="3">
    <source>
        <dbReference type="ARBA" id="ARBA00022741"/>
    </source>
</evidence>
<dbReference type="GO" id="GO:0016620">
    <property type="term" value="F:oxidoreductase activity, acting on the aldehyde or oxo group of donors, NAD or NADP as acceptor"/>
    <property type="evidence" value="ECO:0007669"/>
    <property type="project" value="InterPro"/>
</dbReference>
<dbReference type="InterPro" id="IPR013120">
    <property type="entry name" value="FAR_NAD-bd"/>
</dbReference>
<dbReference type="NCBIfam" id="TIGR01746">
    <property type="entry name" value="Thioester-redct"/>
    <property type="match status" value="1"/>
</dbReference>
<dbReference type="GO" id="GO:0031177">
    <property type="term" value="F:phosphopantetheine binding"/>
    <property type="evidence" value="ECO:0007669"/>
    <property type="project" value="InterPro"/>
</dbReference>
<dbReference type="GO" id="GO:0005524">
    <property type="term" value="F:ATP binding"/>
    <property type="evidence" value="ECO:0007669"/>
    <property type="project" value="UniProtKB-KW"/>
</dbReference>
<dbReference type="SUPFAM" id="SSF47336">
    <property type="entry name" value="ACP-like"/>
    <property type="match status" value="1"/>
</dbReference>
<dbReference type="InterPro" id="IPR010080">
    <property type="entry name" value="Thioester_reductase-like_dom"/>
</dbReference>
<dbReference type="STRING" id="667676.SAMN05192539_102251"/>
<dbReference type="Pfam" id="PF00550">
    <property type="entry name" value="PP-binding"/>
    <property type="match status" value="1"/>
</dbReference>
<dbReference type="AlphaFoldDB" id="A0A1H7CJ42"/>
<evidence type="ECO:0000313" key="6">
    <source>
        <dbReference type="EMBL" id="SEJ89274.1"/>
    </source>
</evidence>
<dbReference type="Pfam" id="PF00501">
    <property type="entry name" value="AMP-binding"/>
    <property type="match status" value="1"/>
</dbReference>
<reference evidence="7" key="1">
    <citation type="submission" date="2016-10" db="EMBL/GenBank/DDBJ databases">
        <authorList>
            <person name="Varghese N."/>
            <person name="Submissions S."/>
        </authorList>
    </citation>
    <scope>NUCLEOTIDE SEQUENCE [LARGE SCALE GENOMIC DNA]</scope>
    <source>
        <strain evidence="7">LMG 26031</strain>
    </source>
</reference>
<dbReference type="InterPro" id="IPR036736">
    <property type="entry name" value="ACP-like_sf"/>
</dbReference>
<dbReference type="EMBL" id="FNYE01000022">
    <property type="protein sequence ID" value="SEJ89274.1"/>
    <property type="molecule type" value="Genomic_DNA"/>
</dbReference>
<accession>A0A1H7CJ42</accession>
<sequence>MLASRAKEKEKIVSGNVGASGKNQFADRIAGLAAHDQQFRDALPIPDVNEAKLRPGLGLAQIVAVCLEGYANRPALAQRASSLVADPATGRVDLRLEPTFETITYRELWSRARALANTWYYSESSSLRANDLLCVIAFAGVDFTTVDLAAIYNGAVVVPLQTNAPAQQLRDIVMEVQPQWLATSVECLETAVDLVLDGHRPSGLLLFDYHPEVDDERARYEHAQTRLTAAGMPDLMLTLQSAIDRGNQLKPAPLYAEEGSERRMCTIYYTSGSTGSPKGAMYPELMVKSSWCAVSPMPLLYMHYMPMNHSFGRSGVFSTLGSGGTCYFTAKADLSSLFDDIGLARPTSMGIVPRICEMLYQQYHVGLERQRSEAVDIEVLKHDLMMDVRNRVLGGRFLSGNFGSAPLAPDLRQFMEDCLGFKLDDHYGATEISGAVRNTRIMRPPVVDYKLDDVPELGYFKTDRPYPRGELLIKTSSIMLGYFKRPEVTASVFDSDGFYKTGDIMAEIGEDRLVYVDRRNNVLKLAQGEFVAISRLETLYTNGHAAIRQVYLYGTSERSFLLGVLVPNMDALKERGIADDDRAIKAALREAIKVVARAEHLNGYEVPRDFIVEQEPFSVENGLLAGIGKYQRPRFKERYGRRLEDLYTEIAASQANELEVLRRDGRKEPVAQVVVRIAGATLGIDVTDLSTNATFTELGGDSLSALSCSLLLEEIYGVEVPVGVINNPAGGLMEVSRYIERARRADQLRPTFASIHGRGATTIYASDLAVEKFLDAETLEQASYLQPARNHIRTVLITGANGYLGRFLCLEWLQRVAAVGGKLICIMRGRDASAARDRIAQAFDTGDVNLRDEFESLAARHLEVLAGDLGEHNLGLSLADWQRLTDSIDLIVHPAALVNHVLPYSQLFGPNVLGTAELIRLALTNRIKPISFVSTVAAAAVPNGGLIDEDVDVRVATPVRPLDGDRYADGYANSKWAGEALLRDAHERFGLPVAVFRSGMILAHSRYTGQLNVPDMFTRWLLSIAITGLAPRTFYTGDGDAHYDGLPVDFTAKSIATLGARVREGYRTWHVVNPHDDGISLDTFVDWAIDHGCKIQRIDDYSDWFARFEAALRVLPEKVRQQSSLPLIHQLGVPSSRAAGTSVPSARFEESVGKYMVGGDGRIPQISADFIGKYLADLRHLRLMN</sequence>
<dbReference type="Gene3D" id="1.10.1200.10">
    <property type="entry name" value="ACP-like"/>
    <property type="match status" value="1"/>
</dbReference>
<evidence type="ECO:0000256" key="4">
    <source>
        <dbReference type="ARBA" id="ARBA00022840"/>
    </source>
</evidence>
<dbReference type="InterPro" id="IPR000873">
    <property type="entry name" value="AMP-dep_synth/lig_dom"/>
</dbReference>
<evidence type="ECO:0000256" key="1">
    <source>
        <dbReference type="ARBA" id="ARBA00022450"/>
    </source>
</evidence>
<feature type="domain" description="Carrier" evidence="5">
    <location>
        <begin position="668"/>
        <end position="743"/>
    </location>
</feature>
<keyword evidence="4" id="KW-0067">ATP-binding</keyword>
<evidence type="ECO:0000259" key="5">
    <source>
        <dbReference type="PROSITE" id="PS50075"/>
    </source>
</evidence>
<dbReference type="NCBIfam" id="NF041592">
    <property type="entry name" value="carboxyl_red"/>
    <property type="match status" value="1"/>
</dbReference>
<keyword evidence="2" id="KW-0597">Phosphoprotein</keyword>
<evidence type="ECO:0000313" key="7">
    <source>
        <dbReference type="Proteomes" id="UP000198866"/>
    </source>
</evidence>
<dbReference type="InterPro" id="IPR042099">
    <property type="entry name" value="ANL_N_sf"/>
</dbReference>
<dbReference type="OrthoDB" id="6297021at2"/>
<keyword evidence="7" id="KW-1185">Reference proteome</keyword>
<dbReference type="Pfam" id="PF07993">
    <property type="entry name" value="NAD_binding_4"/>
    <property type="match status" value="1"/>
</dbReference>
<dbReference type="GO" id="GO:0016020">
    <property type="term" value="C:membrane"/>
    <property type="evidence" value="ECO:0007669"/>
    <property type="project" value="TreeGrafter"/>
</dbReference>
<name>A0A1H7CJ42_9BURK</name>
<dbReference type="PROSITE" id="PS50075">
    <property type="entry name" value="CARRIER"/>
    <property type="match status" value="1"/>
</dbReference>
<dbReference type="CDD" id="cd05235">
    <property type="entry name" value="SDR_e1"/>
    <property type="match status" value="1"/>
</dbReference>
<dbReference type="PANTHER" id="PTHR43272:SF33">
    <property type="entry name" value="AMP-BINDING DOMAIN-CONTAINING PROTEIN-RELATED"/>
    <property type="match status" value="1"/>
</dbReference>